<accession>A0ABP0M5Z9</accession>
<gene>
    <name evidence="3" type="ORF">CCMP2556_LOCUS24346</name>
</gene>
<comment type="caution">
    <text evidence="3">The sequence shown here is derived from an EMBL/GenBank/DDBJ whole genome shotgun (WGS) entry which is preliminary data.</text>
</comment>
<feature type="domain" description="WW" evidence="2">
    <location>
        <begin position="41"/>
        <end position="74"/>
    </location>
</feature>
<evidence type="ECO:0000259" key="2">
    <source>
        <dbReference type="PROSITE" id="PS50020"/>
    </source>
</evidence>
<protein>
    <recommendedName>
        <fullName evidence="2">WW domain-containing protein</fullName>
    </recommendedName>
</protein>
<dbReference type="Gene3D" id="2.20.70.10">
    <property type="match status" value="1"/>
</dbReference>
<dbReference type="Proteomes" id="UP001642484">
    <property type="component" value="Unassembled WGS sequence"/>
</dbReference>
<keyword evidence="4" id="KW-1185">Reference proteome</keyword>
<dbReference type="SMART" id="SM00456">
    <property type="entry name" value="WW"/>
    <property type="match status" value="2"/>
</dbReference>
<dbReference type="Pfam" id="PF00397">
    <property type="entry name" value="WW"/>
    <property type="match status" value="1"/>
</dbReference>
<evidence type="ECO:0000313" key="3">
    <source>
        <dbReference type="EMBL" id="CAK9046900.1"/>
    </source>
</evidence>
<dbReference type="InterPro" id="IPR001202">
    <property type="entry name" value="WW_dom"/>
</dbReference>
<feature type="region of interest" description="Disordered" evidence="1">
    <location>
        <begin position="192"/>
        <end position="221"/>
    </location>
</feature>
<sequence>MSLSVSLSFEQKVAYAERCLGINVQNDSRELFDFVQSMLEKPLPVPWRQCFDEHWRLFYYNERTKISVWSHPLESAHVHLVEAYRRIEAEASTLQSELRHLRALAEVKPPVQAESAKWSEAEADGRTFFFHVEEPRRATWENPREVIMANLAFEVEMIGQAFPKMEVATHIEHSPEMPEEVVEEMRRSRELSYASSQSGRHRRPSRATDEEGHNGHNRQQLRRQQATLLISVARRWLCQLDLARRYEALRRLQGCLRAWLYTAALSRMRQSQARDVMICFLRRWLAWQNLLDLGAEGSVVDSVYSSDYEPESQSRCSPMSAGGDSLAAGQEENTATDRNEVSPQSYISLDASSLGRMPRWEGALGFHHDRLFARCEAIASWGGVSSPHWRSHLEIPPMKIPEFKELQAPLKNFELEANSFISG</sequence>
<proteinExistence type="predicted"/>
<dbReference type="CDD" id="cd00201">
    <property type="entry name" value="WW"/>
    <property type="match status" value="1"/>
</dbReference>
<feature type="non-terminal residue" evidence="3">
    <location>
        <position position="423"/>
    </location>
</feature>
<reference evidence="3 4" key="1">
    <citation type="submission" date="2024-02" db="EMBL/GenBank/DDBJ databases">
        <authorList>
            <person name="Chen Y."/>
            <person name="Shah S."/>
            <person name="Dougan E. K."/>
            <person name="Thang M."/>
            <person name="Chan C."/>
        </authorList>
    </citation>
    <scope>NUCLEOTIDE SEQUENCE [LARGE SCALE GENOMIC DNA]</scope>
</reference>
<dbReference type="InterPro" id="IPR036020">
    <property type="entry name" value="WW_dom_sf"/>
</dbReference>
<organism evidence="3 4">
    <name type="scientific">Durusdinium trenchii</name>
    <dbReference type="NCBI Taxonomy" id="1381693"/>
    <lineage>
        <taxon>Eukaryota</taxon>
        <taxon>Sar</taxon>
        <taxon>Alveolata</taxon>
        <taxon>Dinophyceae</taxon>
        <taxon>Suessiales</taxon>
        <taxon>Symbiodiniaceae</taxon>
        <taxon>Durusdinium</taxon>
    </lineage>
</organism>
<evidence type="ECO:0000313" key="4">
    <source>
        <dbReference type="Proteomes" id="UP001642484"/>
    </source>
</evidence>
<dbReference type="EMBL" id="CAXAMN010015914">
    <property type="protein sequence ID" value="CAK9046900.1"/>
    <property type="molecule type" value="Genomic_DNA"/>
</dbReference>
<name>A0ABP0M5Z9_9DINO</name>
<evidence type="ECO:0000256" key="1">
    <source>
        <dbReference type="SAM" id="MobiDB-lite"/>
    </source>
</evidence>
<feature type="region of interest" description="Disordered" evidence="1">
    <location>
        <begin position="310"/>
        <end position="342"/>
    </location>
</feature>
<dbReference type="PROSITE" id="PS50020">
    <property type="entry name" value="WW_DOMAIN_2"/>
    <property type="match status" value="1"/>
</dbReference>
<dbReference type="SUPFAM" id="SSF51045">
    <property type="entry name" value="WW domain"/>
    <property type="match status" value="1"/>
</dbReference>